<feature type="transmembrane region" description="Helical" evidence="1">
    <location>
        <begin position="173"/>
        <end position="197"/>
    </location>
</feature>
<dbReference type="InterPro" id="IPR045338">
    <property type="entry name" value="DUF6535"/>
</dbReference>
<dbReference type="GeneID" id="59351901"/>
<sequence length="1022" mass="115336">MAKQQGLGPSIDTPGDEPCAQIWSVYISEAEKYDKALVDGWRNNMNGLLIFAGLFSAILSAFIVESYKLLDRTPEPLVQIALFSLQNPGTPFNISLLNDPPRLPGPPPTAAVICNALWFIALGLSLASALTATLVDQWARDFLNRTEMLPSPVKRARIFAYLYYGIQRFRMHAFVGVIPLLLHMSLLFFLGGLVAFLLLVSNLLAFVAATLLAIVVIIYGTMTVLPLIQFDCPYQTPLSTILWSARRYFFRMLEQHGISPSNHADSPHSHSMVDAMMSTATVRSDPREARDKRALAWTMKSLADDDELEPFVEGIPNAIWGSNFGRRRKYDNLIVGLLKDPQVQLGSRIEHLLASCESGLLETQVKLRRQVVCLKAIWCLGMVAEMGEQESDQNHPMGEKRRFWHRRSASIELVDVEQAPKHATEQQLWEKPRLPTIEQPLSYFQGLQCLPSSSVNVAHYLPSITALANWNDLCALNGYVEKIAQLLQPRPSFEMKSNYEECKATLVSMLSLHKSYVWRHVIPTGLDGEQNLEMLVKSPCPDDIADWIVQVGRIIQQMPLSWNKVQYRILHSFLRVTAEASQMPYEFELTCETIRPSVPNTFDSDMVGSVLTTFSDNVQKAIKNPRREVTHVDIVLSILLPWFDKNKELDIHVVQRVTDATIDYINHRKNDDAVERVLRDCDITRLWELVTDRLITGRAEWLAEVSKAMWKLAMLFPGPSSPDVRFHSRPRFNAATLSVIPVAPFAVSVIALLKTHILNAYEATYAPQDSEAKANLQELEKQLVLHEKVSVASAFKRAIYAVQDSLELMGAVHGVISPFPMKGLALEPMPVLPTFTIRTKDGYSEWRHATMEVVEQAIKLGGRLERRMDQARFAIAIEFMQRCAAAQTANDLPYEPVKTFANNIMRGVFVQDPPHVDNQRSFVEALRGLTISGKDEHSRLARVVLESSLFAGREENKLPWLDDFVSIKALQDLLRTHLQFFTKDALGIPRKIEDVLGWLELKLDVLERGVSESSVRKDTIGR</sequence>
<feature type="domain" description="DUF6535" evidence="2">
    <location>
        <begin position="23"/>
        <end position="197"/>
    </location>
</feature>
<comment type="caution">
    <text evidence="3">The sequence shown here is derived from an EMBL/GenBank/DDBJ whole genome shotgun (WGS) entry which is preliminary data.</text>
</comment>
<proteinExistence type="predicted"/>
<keyword evidence="1" id="KW-0472">Membrane</keyword>
<dbReference type="EMBL" id="JACAZF010000014">
    <property type="protein sequence ID" value="KAF7290523.1"/>
    <property type="molecule type" value="Genomic_DNA"/>
</dbReference>
<dbReference type="Proteomes" id="UP000636479">
    <property type="component" value="Unassembled WGS sequence"/>
</dbReference>
<evidence type="ECO:0000256" key="1">
    <source>
        <dbReference type="SAM" id="Phobius"/>
    </source>
</evidence>
<feature type="transmembrane region" description="Helical" evidence="1">
    <location>
        <begin position="110"/>
        <end position="135"/>
    </location>
</feature>
<evidence type="ECO:0000313" key="4">
    <source>
        <dbReference type="Proteomes" id="UP000636479"/>
    </source>
</evidence>
<dbReference type="Pfam" id="PF20153">
    <property type="entry name" value="DUF6535"/>
    <property type="match status" value="1"/>
</dbReference>
<dbReference type="RefSeq" id="XP_037213883.1">
    <property type="nucleotide sequence ID" value="XM_037369385.1"/>
</dbReference>
<gene>
    <name evidence="3" type="ORF">MIND_01292200</name>
</gene>
<evidence type="ECO:0000313" key="3">
    <source>
        <dbReference type="EMBL" id="KAF7290523.1"/>
    </source>
</evidence>
<dbReference type="OrthoDB" id="3235960at2759"/>
<name>A0A8H6VUH0_9AGAR</name>
<keyword evidence="4" id="KW-1185">Reference proteome</keyword>
<accession>A0A8H6VUH0</accession>
<reference evidence="3" key="1">
    <citation type="submission" date="2020-05" db="EMBL/GenBank/DDBJ databases">
        <title>Mycena genomes resolve the evolution of fungal bioluminescence.</title>
        <authorList>
            <person name="Tsai I.J."/>
        </authorList>
    </citation>
    <scope>NUCLEOTIDE SEQUENCE</scope>
    <source>
        <strain evidence="3">171206Taipei</strain>
    </source>
</reference>
<feature type="transmembrane region" description="Helical" evidence="1">
    <location>
        <begin position="203"/>
        <end position="228"/>
    </location>
</feature>
<dbReference type="AlphaFoldDB" id="A0A8H6VUH0"/>
<keyword evidence="1" id="KW-0812">Transmembrane</keyword>
<keyword evidence="1" id="KW-1133">Transmembrane helix</keyword>
<evidence type="ECO:0000259" key="2">
    <source>
        <dbReference type="Pfam" id="PF20153"/>
    </source>
</evidence>
<feature type="transmembrane region" description="Helical" evidence="1">
    <location>
        <begin position="45"/>
        <end position="64"/>
    </location>
</feature>
<protein>
    <recommendedName>
        <fullName evidence="2">DUF6535 domain-containing protein</fullName>
    </recommendedName>
</protein>
<organism evidence="3 4">
    <name type="scientific">Mycena indigotica</name>
    <dbReference type="NCBI Taxonomy" id="2126181"/>
    <lineage>
        <taxon>Eukaryota</taxon>
        <taxon>Fungi</taxon>
        <taxon>Dikarya</taxon>
        <taxon>Basidiomycota</taxon>
        <taxon>Agaricomycotina</taxon>
        <taxon>Agaricomycetes</taxon>
        <taxon>Agaricomycetidae</taxon>
        <taxon>Agaricales</taxon>
        <taxon>Marasmiineae</taxon>
        <taxon>Mycenaceae</taxon>
        <taxon>Mycena</taxon>
    </lineage>
</organism>